<dbReference type="Proteomes" id="UP000660265">
    <property type="component" value="Unassembled WGS sequence"/>
</dbReference>
<dbReference type="Gene3D" id="3.40.50.150">
    <property type="entry name" value="Vaccinia Virus protein VP39"/>
    <property type="match status" value="1"/>
</dbReference>
<name>A0ABQ2EYQ7_9ACTN</name>
<dbReference type="RefSeq" id="WP_189111631.1">
    <property type="nucleotide sequence ID" value="NZ_BMMV01000036.1"/>
</dbReference>
<dbReference type="InterPro" id="IPR029063">
    <property type="entry name" value="SAM-dependent_MTases_sf"/>
</dbReference>
<accession>A0ABQ2EYQ7</accession>
<dbReference type="EMBL" id="BMMV01000036">
    <property type="protein sequence ID" value="GGK27993.1"/>
    <property type="molecule type" value="Genomic_DNA"/>
</dbReference>
<sequence>MDPTATGPALLEQLPPPLPEARIIALNQPKSDLHTTRAYTWESWEFEAPPGVFLPGATSRMIHERLLDGRIEVRGRRYGAMGAGLGVEAVAAGVRGAQEIYAFDVHAESVSTAARHYERLVGSREGTAFVPLVGDMFGSLPPGVRLDVITFNPPAVSRRVSEDPDVVRNVCVGAPLLARFFRQIRDRDLLAENGEVFLIVSNTADLPTIVGDALDQGFTVEIDHLHDWRDGVLTFLFRLTRGGRS</sequence>
<organism evidence="1 2">
    <name type="scientific">Streptomyces camponoticapitis</name>
    <dbReference type="NCBI Taxonomy" id="1616125"/>
    <lineage>
        <taxon>Bacteria</taxon>
        <taxon>Bacillati</taxon>
        <taxon>Actinomycetota</taxon>
        <taxon>Actinomycetes</taxon>
        <taxon>Kitasatosporales</taxon>
        <taxon>Streptomycetaceae</taxon>
        <taxon>Streptomyces</taxon>
    </lineage>
</organism>
<comment type="caution">
    <text evidence="1">The sequence shown here is derived from an EMBL/GenBank/DDBJ whole genome shotgun (WGS) entry which is preliminary data.</text>
</comment>
<evidence type="ECO:0000313" key="2">
    <source>
        <dbReference type="Proteomes" id="UP000660265"/>
    </source>
</evidence>
<evidence type="ECO:0000313" key="1">
    <source>
        <dbReference type="EMBL" id="GGK27993.1"/>
    </source>
</evidence>
<reference evidence="2" key="1">
    <citation type="journal article" date="2019" name="Int. J. Syst. Evol. Microbiol.">
        <title>The Global Catalogue of Microorganisms (GCM) 10K type strain sequencing project: providing services to taxonomists for standard genome sequencing and annotation.</title>
        <authorList>
            <consortium name="The Broad Institute Genomics Platform"/>
            <consortium name="The Broad Institute Genome Sequencing Center for Infectious Disease"/>
            <person name="Wu L."/>
            <person name="Ma J."/>
        </authorList>
    </citation>
    <scope>NUCLEOTIDE SEQUENCE [LARGE SCALE GENOMIC DNA]</scope>
    <source>
        <strain evidence="2">CGMCC 4.7275</strain>
    </source>
</reference>
<protein>
    <recommendedName>
        <fullName evidence="3">Methyltransferase</fullName>
    </recommendedName>
</protein>
<gene>
    <name evidence="1" type="ORF">GCM10011583_69990</name>
</gene>
<proteinExistence type="predicted"/>
<evidence type="ECO:0008006" key="3">
    <source>
        <dbReference type="Google" id="ProtNLM"/>
    </source>
</evidence>
<dbReference type="SUPFAM" id="SSF53335">
    <property type="entry name" value="S-adenosyl-L-methionine-dependent methyltransferases"/>
    <property type="match status" value="1"/>
</dbReference>
<keyword evidence="2" id="KW-1185">Reference proteome</keyword>